<sequence>MSAGGVFFKVPLYLVVYLLRVRLRRRCNSRFAHSGRSGCHSLSVGSACMNIDFHYGVVYIVARTGGMTASDALTVAHACQYVDDATTSGILRFSGGETFERFATAHKLFDYTNTENDQNRLVWTPFHFLPAGVGETLEDKAVCRADSAVAREVVRRAIRQRDTDTALHRLGVTLHTYVDTWAHQGFAGIESPTNRVRMLEAEDCTQEGWFAHLTRATRHLVQRIEEDVLTLALPVGHGAALHYPDQPWAKWHYVDGKNVCVKRHNLPEFMQAAEMTCRAVRAYVAGREDFEYQPGLPEDVKAALTTFLDTNRNPDDNKRLQTLCEAVEAGAIPGLSESIPDYVPKGPGSWKYKATGLRSDDDSGDRPRWSEVFEKSDYRRFHDAVKEHRFVTTQEILPACGLRIA</sequence>
<dbReference type="InterPro" id="IPR046653">
    <property type="entry name" value="DUF6765"/>
</dbReference>
<reference evidence="1 2" key="1">
    <citation type="journal article" date="2024" name="Chem. Sci.">
        <title>Discovery of megapolipeptins by genome mining of a Burkholderiales bacteria collection.</title>
        <authorList>
            <person name="Paulo B.S."/>
            <person name="Recchia M.J.J."/>
            <person name="Lee S."/>
            <person name="Fergusson C.H."/>
            <person name="Romanowski S.B."/>
            <person name="Hernandez A."/>
            <person name="Krull N."/>
            <person name="Liu D.Y."/>
            <person name="Cavanagh H."/>
            <person name="Bos A."/>
            <person name="Gray C.A."/>
            <person name="Murphy B.T."/>
            <person name="Linington R.G."/>
            <person name="Eustaquio A.S."/>
        </authorList>
    </citation>
    <scope>NUCLEOTIDE SEQUENCE [LARGE SCALE GENOMIC DNA]</scope>
    <source>
        <strain evidence="1 2">RL17-338-BIC-A</strain>
    </source>
</reference>
<proteinExistence type="predicted"/>
<dbReference type="EMBL" id="JAQQCF010000048">
    <property type="protein sequence ID" value="MFM0641754.1"/>
    <property type="molecule type" value="Genomic_DNA"/>
</dbReference>
<evidence type="ECO:0000313" key="2">
    <source>
        <dbReference type="Proteomes" id="UP001629432"/>
    </source>
</evidence>
<accession>A0ABW9E498</accession>
<comment type="caution">
    <text evidence="1">The sequence shown here is derived from an EMBL/GenBank/DDBJ whole genome shotgun (WGS) entry which is preliminary data.</text>
</comment>
<protein>
    <submittedName>
        <fullName evidence="1">Uncharacterized protein</fullName>
    </submittedName>
</protein>
<dbReference type="Pfam" id="PF20551">
    <property type="entry name" value="DUF6765"/>
    <property type="match status" value="1"/>
</dbReference>
<evidence type="ECO:0000313" key="1">
    <source>
        <dbReference type="EMBL" id="MFM0641754.1"/>
    </source>
</evidence>
<dbReference type="Proteomes" id="UP001629432">
    <property type="component" value="Unassembled WGS sequence"/>
</dbReference>
<name>A0ABW9E498_9BURK</name>
<organism evidence="1 2">
    <name type="scientific">Paraburkholderia metrosideri</name>
    <dbReference type="NCBI Taxonomy" id="580937"/>
    <lineage>
        <taxon>Bacteria</taxon>
        <taxon>Pseudomonadati</taxon>
        <taxon>Pseudomonadota</taxon>
        <taxon>Betaproteobacteria</taxon>
        <taxon>Burkholderiales</taxon>
        <taxon>Burkholderiaceae</taxon>
        <taxon>Paraburkholderia</taxon>
    </lineage>
</organism>
<gene>
    <name evidence="1" type="ORF">PQQ63_34260</name>
</gene>
<keyword evidence="2" id="KW-1185">Reference proteome</keyword>